<name>A0A9X1HZF4_9BACT</name>
<dbReference type="PANTHER" id="PTHR11092:SF0">
    <property type="entry name" value="EPIMERASE FAMILY PROTEIN SDR39U1"/>
    <property type="match status" value="1"/>
</dbReference>
<dbReference type="Pfam" id="PF08338">
    <property type="entry name" value="DUF1731"/>
    <property type="match status" value="1"/>
</dbReference>
<dbReference type="EMBL" id="JAIXNE010000012">
    <property type="protein sequence ID" value="MCA6079244.1"/>
    <property type="molecule type" value="Genomic_DNA"/>
</dbReference>
<dbReference type="PANTHER" id="PTHR11092">
    <property type="entry name" value="SUGAR NUCLEOTIDE EPIMERASE RELATED"/>
    <property type="match status" value="1"/>
</dbReference>
<evidence type="ECO:0000259" key="2">
    <source>
        <dbReference type="Pfam" id="PF01370"/>
    </source>
</evidence>
<feature type="domain" description="DUF1731" evidence="3">
    <location>
        <begin position="254"/>
        <end position="300"/>
    </location>
</feature>
<reference evidence="4" key="1">
    <citation type="submission" date="2021-09" db="EMBL/GenBank/DDBJ databases">
        <title>Fulvivirga sp. isolated from coastal sediment.</title>
        <authorList>
            <person name="Yu H."/>
        </authorList>
    </citation>
    <scope>NUCLEOTIDE SEQUENCE</scope>
    <source>
        <strain evidence="4">1062</strain>
    </source>
</reference>
<dbReference type="Pfam" id="PF01370">
    <property type="entry name" value="Epimerase"/>
    <property type="match status" value="1"/>
</dbReference>
<dbReference type="Gene3D" id="3.40.50.720">
    <property type="entry name" value="NAD(P)-binding Rossmann-like Domain"/>
    <property type="match status" value="1"/>
</dbReference>
<feature type="domain" description="NAD-dependent epimerase/dehydratase" evidence="2">
    <location>
        <begin position="6"/>
        <end position="226"/>
    </location>
</feature>
<gene>
    <name evidence="4" type="ORF">LDX50_30525</name>
</gene>
<dbReference type="InterPro" id="IPR001509">
    <property type="entry name" value="Epimerase_deHydtase"/>
</dbReference>
<keyword evidence="5" id="KW-1185">Reference proteome</keyword>
<evidence type="ECO:0000256" key="1">
    <source>
        <dbReference type="ARBA" id="ARBA00009353"/>
    </source>
</evidence>
<dbReference type="SUPFAM" id="SSF51735">
    <property type="entry name" value="NAD(P)-binding Rossmann-fold domains"/>
    <property type="match status" value="1"/>
</dbReference>
<dbReference type="InterPro" id="IPR036291">
    <property type="entry name" value="NAD(P)-bd_dom_sf"/>
</dbReference>
<dbReference type="InterPro" id="IPR010099">
    <property type="entry name" value="SDR39U1"/>
</dbReference>
<proteinExistence type="inferred from homology"/>
<dbReference type="AlphaFoldDB" id="A0A9X1HZF4"/>
<dbReference type="NCBIfam" id="TIGR01777">
    <property type="entry name" value="yfcH"/>
    <property type="match status" value="1"/>
</dbReference>
<sequence length="304" mass="33386">MTMGRVLITGGTGLLGGRITQLLQDQGTGVAYLSRRPDYVARIPAYEWDVNAQKIDADCLKDTGAIIHLAGAGVADRRWSAERKEEILQSRTRSTALLYKLLKENPHSVHTVVCASAIGYYGYDNGEWKDENSAPASDFLADVTKAWEDAEDRLAELGVRVVKIRIGIVLTREGGALKELAKPIQWWAGAPLGSGDQYMSWIHIDDVTRIFLYALENDSLSGAYNAAAPNPVTNAVFTKAVAKTLNKPLLLPNVPPFAMRMLVGEMAEMLLGGSRVSSEKIRDAGFVFNFPHLEEALEDLLRQN</sequence>
<accession>A0A9X1HZF4</accession>
<dbReference type="Proteomes" id="UP001139409">
    <property type="component" value="Unassembled WGS sequence"/>
</dbReference>
<evidence type="ECO:0000313" key="5">
    <source>
        <dbReference type="Proteomes" id="UP001139409"/>
    </source>
</evidence>
<protein>
    <submittedName>
        <fullName evidence="4">TIGR01777 family oxidoreductase</fullName>
    </submittedName>
</protein>
<comment type="caution">
    <text evidence="4">The sequence shown here is derived from an EMBL/GenBank/DDBJ whole genome shotgun (WGS) entry which is preliminary data.</text>
</comment>
<comment type="similarity">
    <text evidence="1">Belongs to the NAD(P)-dependent epimerase/dehydratase family. SDR39U1 subfamily.</text>
</comment>
<dbReference type="InterPro" id="IPR013549">
    <property type="entry name" value="DUF1731"/>
</dbReference>
<evidence type="ECO:0000313" key="4">
    <source>
        <dbReference type="EMBL" id="MCA6079244.1"/>
    </source>
</evidence>
<evidence type="ECO:0000259" key="3">
    <source>
        <dbReference type="Pfam" id="PF08338"/>
    </source>
</evidence>
<organism evidence="4 5">
    <name type="scientific">Fulvivirga sedimenti</name>
    <dbReference type="NCBI Taxonomy" id="2879465"/>
    <lineage>
        <taxon>Bacteria</taxon>
        <taxon>Pseudomonadati</taxon>
        <taxon>Bacteroidota</taxon>
        <taxon>Cytophagia</taxon>
        <taxon>Cytophagales</taxon>
        <taxon>Fulvivirgaceae</taxon>
        <taxon>Fulvivirga</taxon>
    </lineage>
</organism>